<organism evidence="3 4">
    <name type="scientific">[Clostridium] hylemonae DSM 15053</name>
    <dbReference type="NCBI Taxonomy" id="553973"/>
    <lineage>
        <taxon>Bacteria</taxon>
        <taxon>Bacillati</taxon>
        <taxon>Bacillota</taxon>
        <taxon>Clostridia</taxon>
        <taxon>Lachnospirales</taxon>
        <taxon>Lachnospiraceae</taxon>
    </lineage>
</organism>
<dbReference type="InterPro" id="IPR032466">
    <property type="entry name" value="Metal_Hydrolase"/>
</dbReference>
<dbReference type="GO" id="GO:0016787">
    <property type="term" value="F:hydrolase activity"/>
    <property type="evidence" value="ECO:0007669"/>
    <property type="project" value="UniProtKB-KW"/>
</dbReference>
<dbReference type="OrthoDB" id="9771932at2"/>
<reference evidence="3" key="2">
    <citation type="submission" date="2013-06" db="EMBL/GenBank/DDBJ databases">
        <title>Draft genome sequence of Clostridium hylemonae (DSM 15053).</title>
        <authorList>
            <person name="Sudarsanam P."/>
            <person name="Ley R."/>
            <person name="Guruge J."/>
            <person name="Turnbaugh P.J."/>
            <person name="Mahowald M."/>
            <person name="Liep D."/>
            <person name="Gordon J."/>
        </authorList>
    </citation>
    <scope>NUCLEOTIDE SEQUENCE</scope>
    <source>
        <strain evidence="3">DSM 15053</strain>
    </source>
</reference>
<dbReference type="SUPFAM" id="SSF51556">
    <property type="entry name" value="Metallo-dependent hydrolases"/>
    <property type="match status" value="1"/>
</dbReference>
<dbReference type="EMBL" id="ABYI02000022">
    <property type="protein sequence ID" value="EEG73891.1"/>
    <property type="molecule type" value="Genomic_DNA"/>
</dbReference>
<dbReference type="PANTHER" id="PTHR21240">
    <property type="entry name" value="2-AMINO-3-CARBOXYLMUCONATE-6-SEMIALDEHYDE DECARBOXYLASE"/>
    <property type="match status" value="1"/>
</dbReference>
<evidence type="ECO:0000256" key="1">
    <source>
        <dbReference type="ARBA" id="ARBA00023239"/>
    </source>
</evidence>
<gene>
    <name evidence="3" type="ORF">CLOHYLEM_05896</name>
</gene>
<evidence type="ECO:0000313" key="4">
    <source>
        <dbReference type="Proteomes" id="UP000004893"/>
    </source>
</evidence>
<dbReference type="Gene3D" id="3.20.20.140">
    <property type="entry name" value="Metal-dependent hydrolases"/>
    <property type="match status" value="1"/>
</dbReference>
<dbReference type="RefSeq" id="WP_006443244.1">
    <property type="nucleotide sequence ID" value="NZ_CP036524.1"/>
</dbReference>
<feature type="domain" description="Amidohydrolase-related" evidence="2">
    <location>
        <begin position="58"/>
        <end position="244"/>
    </location>
</feature>
<dbReference type="AlphaFoldDB" id="C0C177"/>
<dbReference type="eggNOG" id="COG2159">
    <property type="taxonomic scope" value="Bacteria"/>
</dbReference>
<proteinExistence type="predicted"/>
<evidence type="ECO:0000313" key="3">
    <source>
        <dbReference type="EMBL" id="EEG73891.1"/>
    </source>
</evidence>
<protein>
    <submittedName>
        <fullName evidence="3">Amidohydrolase family protein</fullName>
    </submittedName>
</protein>
<dbReference type="InterPro" id="IPR032465">
    <property type="entry name" value="ACMSD"/>
</dbReference>
<dbReference type="HOGENOM" id="CLU_044590_6_2_9"/>
<keyword evidence="1" id="KW-0456">Lyase</keyword>
<dbReference type="Proteomes" id="UP000004893">
    <property type="component" value="Unassembled WGS sequence"/>
</dbReference>
<evidence type="ECO:0000259" key="2">
    <source>
        <dbReference type="Pfam" id="PF04909"/>
    </source>
</evidence>
<dbReference type="GO" id="GO:0016831">
    <property type="term" value="F:carboxy-lyase activity"/>
    <property type="evidence" value="ECO:0007669"/>
    <property type="project" value="InterPro"/>
</dbReference>
<keyword evidence="4" id="KW-1185">Reference proteome</keyword>
<dbReference type="STRING" id="553973.CLOHYLEM_05896"/>
<accession>C0C177</accession>
<name>C0C177_9FIRM</name>
<reference evidence="3" key="1">
    <citation type="submission" date="2009-02" db="EMBL/GenBank/DDBJ databases">
        <authorList>
            <person name="Fulton L."/>
            <person name="Clifton S."/>
            <person name="Fulton B."/>
            <person name="Xu J."/>
            <person name="Minx P."/>
            <person name="Pepin K.H."/>
            <person name="Johnson M."/>
            <person name="Bhonagiri V."/>
            <person name="Nash W.E."/>
            <person name="Mardis E.R."/>
            <person name="Wilson R.K."/>
        </authorList>
    </citation>
    <scope>NUCLEOTIDE SEQUENCE [LARGE SCALE GENOMIC DNA]</scope>
    <source>
        <strain evidence="3">DSM 15053</strain>
    </source>
</reference>
<dbReference type="InterPro" id="IPR006680">
    <property type="entry name" value="Amidohydro-rel"/>
</dbReference>
<comment type="caution">
    <text evidence="3">The sequence shown here is derived from an EMBL/GenBank/DDBJ whole genome shotgun (WGS) entry which is preliminary data.</text>
</comment>
<sequence>MRIIDMHAHVDVCEPLHWHDTATKLVKLMDEAGIEKAVVSAYLNLPGPDMTCAERLWNSIEPYKERFMMFLRMDPWFGQEAVDFLEESCRTYPVRGVKLHPAHYTLHPYGELTVNLCRKAGELGLPVLFHCGDEMMCLPLQIGELAAQCPDTVIILAHMGGYAHNRDAIEAAKKYKNIYIDTSEVPLVKEIRWFVDELGAERIFFGTDAPCCDPLVELKKVLLAGLSEEELEMVLYKNAVRVMGLEGEK</sequence>
<dbReference type="Pfam" id="PF04909">
    <property type="entry name" value="Amidohydro_2"/>
    <property type="match status" value="1"/>
</dbReference>